<dbReference type="Pfam" id="PF13407">
    <property type="entry name" value="Peripla_BP_4"/>
    <property type="match status" value="1"/>
</dbReference>
<keyword evidence="6" id="KW-0813">Transport</keyword>
<comment type="similarity">
    <text evidence="2">Belongs to the bacterial solute-binding protein 2 family.</text>
</comment>
<evidence type="ECO:0000256" key="2">
    <source>
        <dbReference type="ARBA" id="ARBA00007639"/>
    </source>
</evidence>
<name>A0A7M2YVN3_9ACTN</name>
<feature type="chain" id="PRO_5029474182" evidence="4">
    <location>
        <begin position="28"/>
        <end position="347"/>
    </location>
</feature>
<comment type="caution">
    <text evidence="6">The sequence shown here is derived from an EMBL/GenBank/DDBJ whole genome shotgun (WGS) entry which is preliminary data.</text>
</comment>
<dbReference type="AlphaFoldDB" id="A0A7M2YVN3"/>
<organism evidence="6 7">
    <name type="scientific">Gaiella occulta</name>
    <dbReference type="NCBI Taxonomy" id="1002870"/>
    <lineage>
        <taxon>Bacteria</taxon>
        <taxon>Bacillati</taxon>
        <taxon>Actinomycetota</taxon>
        <taxon>Thermoleophilia</taxon>
        <taxon>Gaiellales</taxon>
        <taxon>Gaiellaceae</taxon>
        <taxon>Gaiella</taxon>
    </lineage>
</organism>
<feature type="signal peptide" evidence="4">
    <location>
        <begin position="1"/>
        <end position="27"/>
    </location>
</feature>
<evidence type="ECO:0000256" key="1">
    <source>
        <dbReference type="ARBA" id="ARBA00004196"/>
    </source>
</evidence>
<dbReference type="Proteomes" id="UP000254134">
    <property type="component" value="Unassembled WGS sequence"/>
</dbReference>
<keyword evidence="3 4" id="KW-0732">Signal</keyword>
<reference evidence="7" key="2">
    <citation type="journal article" date="2019" name="MicrobiologyOpen">
        <title>High-quality draft genome sequence of Gaiella occulta isolated from a 150 meter deep mineral water borehole and comparison with the genome sequences of other deep-branching lineages of the phylum Actinobacteria.</title>
        <authorList>
            <person name="Severino R."/>
            <person name="Froufe H.J.C."/>
            <person name="Barroso C."/>
            <person name="Albuquerque L."/>
            <person name="Lobo-da-Cunha A."/>
            <person name="da Costa M.S."/>
            <person name="Egas C."/>
        </authorList>
    </citation>
    <scope>NUCLEOTIDE SEQUENCE [LARGE SCALE GENOMIC DNA]</scope>
    <source>
        <strain evidence="7">F2-233</strain>
    </source>
</reference>
<gene>
    <name evidence="6" type="ORF">Gocc_2298</name>
</gene>
<dbReference type="PANTHER" id="PTHR46847">
    <property type="entry name" value="D-ALLOSE-BINDING PERIPLASMIC PROTEIN-RELATED"/>
    <property type="match status" value="1"/>
</dbReference>
<dbReference type="EMBL" id="QQZY01000005">
    <property type="protein sequence ID" value="RDI74201.1"/>
    <property type="molecule type" value="Genomic_DNA"/>
</dbReference>
<evidence type="ECO:0000313" key="7">
    <source>
        <dbReference type="Proteomes" id="UP000254134"/>
    </source>
</evidence>
<dbReference type="Gene3D" id="3.40.50.2300">
    <property type="match status" value="2"/>
</dbReference>
<dbReference type="RefSeq" id="WP_114796699.1">
    <property type="nucleotide sequence ID" value="NZ_QQZY01000005.1"/>
</dbReference>
<feature type="domain" description="Periplasmic binding protein" evidence="5">
    <location>
        <begin position="46"/>
        <end position="302"/>
    </location>
</feature>
<keyword evidence="7" id="KW-1185">Reference proteome</keyword>
<evidence type="ECO:0000259" key="5">
    <source>
        <dbReference type="Pfam" id="PF13407"/>
    </source>
</evidence>
<comment type="subcellular location">
    <subcellularLocation>
        <location evidence="1">Cell envelope</location>
    </subcellularLocation>
</comment>
<sequence>MMVKPTRWRVTALSAALIAVIAMSAVAASYAGNAAGPKKGLRLAFFSVGGNNTYLLAGMKGAKDAAAKYGASIKVYDGKFDGGLQLNQVMGAIAQKAFDGIVLEPNNSQQLCSAVKAALKAKLVVGITNVPACTAAYEKPYPGTAIFVGGQGPTAYKQWLTEGFKSSSAGGKFAVLVGPITQGNSVRTKQVLAQVNPRYPGWKQVAFQPTEYQASVALAKTQNILQSHPDLKLLFSNYAGQTPGAISAIKAAGKTGQVKIYDLGGDKTMFKAVREGSVASTAVYLPYEEQYRAVEAVVAQLSKLKSLNGVTVGQFWDLTKDPRLKGLSPFVTKANIAKYTAIGLPEY</sequence>
<dbReference type="OrthoDB" id="5093953at2"/>
<accession>A0A7M2YVN3</accession>
<reference evidence="6 7" key="1">
    <citation type="submission" date="2018-07" db="EMBL/GenBank/DDBJ databases">
        <title>High-quality-draft genome sequence of Gaiella occulta.</title>
        <authorList>
            <person name="Severino R."/>
            <person name="Froufe H.J.C."/>
            <person name="Rainey F.A."/>
            <person name="Barroso C."/>
            <person name="Albuquerque L."/>
            <person name="Lobo-Da-Cunha A."/>
            <person name="Da Costa M.S."/>
            <person name="Egas C."/>
        </authorList>
    </citation>
    <scope>NUCLEOTIDE SEQUENCE [LARGE SCALE GENOMIC DNA]</scope>
    <source>
        <strain evidence="6 7">F2-233</strain>
    </source>
</reference>
<keyword evidence="6" id="KW-0762">Sugar transport</keyword>
<protein>
    <submittedName>
        <fullName evidence="6">ABC-type sugar transport system periplasmic component</fullName>
    </submittedName>
</protein>
<evidence type="ECO:0000313" key="6">
    <source>
        <dbReference type="EMBL" id="RDI74201.1"/>
    </source>
</evidence>
<proteinExistence type="inferred from homology"/>
<dbReference type="GO" id="GO:0030313">
    <property type="term" value="C:cell envelope"/>
    <property type="evidence" value="ECO:0007669"/>
    <property type="project" value="UniProtKB-SubCell"/>
</dbReference>
<evidence type="ECO:0000256" key="4">
    <source>
        <dbReference type="SAM" id="SignalP"/>
    </source>
</evidence>
<dbReference type="InterPro" id="IPR025997">
    <property type="entry name" value="SBP_2_dom"/>
</dbReference>
<dbReference type="GO" id="GO:0030246">
    <property type="term" value="F:carbohydrate binding"/>
    <property type="evidence" value="ECO:0007669"/>
    <property type="project" value="UniProtKB-ARBA"/>
</dbReference>
<evidence type="ECO:0000256" key="3">
    <source>
        <dbReference type="ARBA" id="ARBA00022729"/>
    </source>
</evidence>
<dbReference type="InterPro" id="IPR028082">
    <property type="entry name" value="Peripla_BP_I"/>
</dbReference>
<dbReference type="SUPFAM" id="SSF53822">
    <property type="entry name" value="Periplasmic binding protein-like I"/>
    <property type="match status" value="1"/>
</dbReference>
<dbReference type="CDD" id="cd01536">
    <property type="entry name" value="PBP1_ABC_sugar_binding-like"/>
    <property type="match status" value="1"/>
</dbReference>
<dbReference type="PANTHER" id="PTHR46847:SF1">
    <property type="entry name" value="D-ALLOSE-BINDING PERIPLASMIC PROTEIN-RELATED"/>
    <property type="match status" value="1"/>
</dbReference>